<feature type="compositionally biased region" description="Basic and acidic residues" evidence="6">
    <location>
        <begin position="58"/>
        <end position="67"/>
    </location>
</feature>
<evidence type="ECO:0000256" key="7">
    <source>
        <dbReference type="SAM" id="Phobius"/>
    </source>
</evidence>
<feature type="region of interest" description="Disordered" evidence="6">
    <location>
        <begin position="56"/>
        <end position="81"/>
    </location>
</feature>
<feature type="transmembrane region" description="Helical" evidence="7">
    <location>
        <begin position="457"/>
        <end position="475"/>
    </location>
</feature>
<dbReference type="EMBL" id="LVKK01000154">
    <property type="protein sequence ID" value="OAG34515.1"/>
    <property type="molecule type" value="Genomic_DNA"/>
</dbReference>
<organism evidence="8 9">
    <name type="scientific">Fonsecaea monophora</name>
    <dbReference type="NCBI Taxonomy" id="254056"/>
    <lineage>
        <taxon>Eukaryota</taxon>
        <taxon>Fungi</taxon>
        <taxon>Dikarya</taxon>
        <taxon>Ascomycota</taxon>
        <taxon>Pezizomycotina</taxon>
        <taxon>Eurotiomycetes</taxon>
        <taxon>Chaetothyriomycetidae</taxon>
        <taxon>Chaetothyriales</taxon>
        <taxon>Herpotrichiellaceae</taxon>
        <taxon>Fonsecaea</taxon>
    </lineage>
</organism>
<dbReference type="PANTHER" id="PTHR23501">
    <property type="entry name" value="MAJOR FACILITATOR SUPERFAMILY"/>
    <property type="match status" value="1"/>
</dbReference>
<feature type="transmembrane region" description="Helical" evidence="7">
    <location>
        <begin position="321"/>
        <end position="342"/>
    </location>
</feature>
<reference evidence="8 9" key="1">
    <citation type="submission" date="2016-03" db="EMBL/GenBank/DDBJ databases">
        <title>Draft genome sequence of the Fonsecaea monophora CBS 269.37.</title>
        <authorList>
            <person name="Bombassaro A."/>
            <person name="Vinicius W.A."/>
            <person name="De Hoog S."/>
            <person name="Sun J."/>
            <person name="Souza E.M."/>
            <person name="Raittz R.T."/>
            <person name="Costa F."/>
            <person name="Leao A.C."/>
            <person name="Tadra-Sfeir M.Z."/>
            <person name="Baura V."/>
            <person name="Balsanelli E."/>
            <person name="Pedrosa F.O."/>
            <person name="Moreno L.F."/>
            <person name="Steffens M.B."/>
            <person name="Xi L."/>
            <person name="Bocca A.L."/>
            <person name="Felipe M.S."/>
            <person name="Teixeira M."/>
            <person name="Telles Filho F.Q."/>
            <person name="Azevedo C.M."/>
            <person name="Gomes R."/>
            <person name="Vicente V.A."/>
        </authorList>
    </citation>
    <scope>NUCLEOTIDE SEQUENCE [LARGE SCALE GENOMIC DNA]</scope>
    <source>
        <strain evidence="8 9">CBS 269.37</strain>
    </source>
</reference>
<dbReference type="OrthoDB" id="4161376at2759"/>
<name>A0A177ER79_9EURO</name>
<accession>A0A177ER79</accession>
<proteinExistence type="predicted"/>
<evidence type="ECO:0008006" key="10">
    <source>
        <dbReference type="Google" id="ProtNLM"/>
    </source>
</evidence>
<dbReference type="Pfam" id="PF06609">
    <property type="entry name" value="TRI12"/>
    <property type="match status" value="1"/>
</dbReference>
<evidence type="ECO:0000256" key="2">
    <source>
        <dbReference type="ARBA" id="ARBA00022448"/>
    </source>
</evidence>
<comment type="caution">
    <text evidence="8">The sequence shown here is derived from an EMBL/GenBank/DDBJ whole genome shotgun (WGS) entry which is preliminary data.</text>
</comment>
<feature type="transmembrane region" description="Helical" evidence="7">
    <location>
        <begin position="222"/>
        <end position="242"/>
    </location>
</feature>
<feature type="transmembrane region" description="Helical" evidence="7">
    <location>
        <begin position="404"/>
        <end position="424"/>
    </location>
</feature>
<feature type="transmembrane region" description="Helical" evidence="7">
    <location>
        <begin position="293"/>
        <end position="315"/>
    </location>
</feature>
<keyword evidence="5 7" id="KW-0472">Membrane</keyword>
<keyword evidence="4 7" id="KW-1133">Transmembrane helix</keyword>
<evidence type="ECO:0000313" key="8">
    <source>
        <dbReference type="EMBL" id="OAG34515.1"/>
    </source>
</evidence>
<feature type="transmembrane region" description="Helical" evidence="7">
    <location>
        <begin position="487"/>
        <end position="510"/>
    </location>
</feature>
<sequence length="622" mass="67114">MHPSATRVDNAKLPSIVLCYVSFIKLDPRLFVMSEKRILQTQAPAEAGVPKNLSTHVEQTHDSHDSDMSATPPHDNDKDGAGVVVPIENTEDDVKIVWNYKRIASLVAMAFLWTGSQIPAYLLGGIPPLIYRDIGGIDRWVWFILANLLTLAAVCPFVGSLSDLFGRRYVALVGAAFLVVAMVVCGTANNMDQFIGAGAGICELTCLAGTSELAPTRQRGKYVAGLIMTIIPFCPSALYAELIAGYASWKYCCLLSGVWALIGFIGVLFFYFPAPRPNPRGLTKRQIISEVDIVGGFLSISGTIVFLAGLVWGGYQYEWTSVHVLLPMILGFLLLFVAFPIWEVKFAKFPMFPSRMKQETRLLTLTLIITAISGSNFFSILMFWPTQAFNVYGHDPVGVGLRTLPIGFAILAGCVVVLVLLSVLNGRIRSLLLGSSILMTAGCGALATANLHNIHQIYGILVVAGLGIGGIVVPASIITTIICPDDVIATVTALTLSIRVVGGCIGYAIYYNVFVNHFGTQVVEKIAGVMTVTLGVQDPNEILSAITATSNSLIEDLRLLPSIGNNDTAFELVVTAGQLAYSESYKWVYYVSIAFGGLAIVCSMFLGSIDTYMNDHIAANVQ</sequence>
<dbReference type="GeneID" id="34606435"/>
<dbReference type="Gene3D" id="1.20.1250.20">
    <property type="entry name" value="MFS general substrate transporter like domains"/>
    <property type="match status" value="1"/>
</dbReference>
<dbReference type="SUPFAM" id="SSF103473">
    <property type="entry name" value="MFS general substrate transporter"/>
    <property type="match status" value="1"/>
</dbReference>
<dbReference type="InterPro" id="IPR036259">
    <property type="entry name" value="MFS_trans_sf"/>
</dbReference>
<dbReference type="GO" id="GO:0005886">
    <property type="term" value="C:plasma membrane"/>
    <property type="evidence" value="ECO:0007669"/>
    <property type="project" value="TreeGrafter"/>
</dbReference>
<evidence type="ECO:0000256" key="6">
    <source>
        <dbReference type="SAM" id="MobiDB-lite"/>
    </source>
</evidence>
<keyword evidence="2" id="KW-0813">Transport</keyword>
<gene>
    <name evidence="8" type="ORF">AYO21_11337</name>
</gene>
<evidence type="ECO:0000256" key="4">
    <source>
        <dbReference type="ARBA" id="ARBA00022989"/>
    </source>
</evidence>
<evidence type="ECO:0000256" key="5">
    <source>
        <dbReference type="ARBA" id="ARBA00023136"/>
    </source>
</evidence>
<keyword evidence="3 7" id="KW-0812">Transmembrane</keyword>
<protein>
    <recommendedName>
        <fullName evidence="10">Major facilitator superfamily (MFS) profile domain-containing protein</fullName>
    </recommendedName>
</protein>
<dbReference type="GO" id="GO:0022857">
    <property type="term" value="F:transmembrane transporter activity"/>
    <property type="evidence" value="ECO:0007669"/>
    <property type="project" value="InterPro"/>
</dbReference>
<dbReference type="InterPro" id="IPR010573">
    <property type="entry name" value="MFS_Str1/Tri12-like"/>
</dbReference>
<evidence type="ECO:0000313" key="9">
    <source>
        <dbReference type="Proteomes" id="UP000077002"/>
    </source>
</evidence>
<feature type="transmembrane region" description="Helical" evidence="7">
    <location>
        <begin position="362"/>
        <end position="384"/>
    </location>
</feature>
<feature type="transmembrane region" description="Helical" evidence="7">
    <location>
        <begin position="587"/>
        <end position="606"/>
    </location>
</feature>
<comment type="subcellular location">
    <subcellularLocation>
        <location evidence="1">Membrane</location>
        <topology evidence="1">Multi-pass membrane protein</topology>
    </subcellularLocation>
</comment>
<dbReference type="AlphaFoldDB" id="A0A177ER79"/>
<dbReference type="FunFam" id="1.20.1250.20:FF:000784">
    <property type="entry name" value="MFS drug efflux pump"/>
    <property type="match status" value="1"/>
</dbReference>
<feature type="transmembrane region" description="Helical" evidence="7">
    <location>
        <begin position="195"/>
        <end position="215"/>
    </location>
</feature>
<feature type="transmembrane region" description="Helical" evidence="7">
    <location>
        <begin position="248"/>
        <end position="272"/>
    </location>
</feature>
<feature type="transmembrane region" description="Helical" evidence="7">
    <location>
        <begin position="103"/>
        <end position="122"/>
    </location>
</feature>
<dbReference type="PANTHER" id="PTHR23501:SF109">
    <property type="entry name" value="MAJOR FACILITATOR SUPERFAMILY (MFS) PROFILE DOMAIN-CONTAINING PROTEIN-RELATED"/>
    <property type="match status" value="1"/>
</dbReference>
<feature type="transmembrane region" description="Helical" evidence="7">
    <location>
        <begin position="169"/>
        <end position="189"/>
    </location>
</feature>
<keyword evidence="9" id="KW-1185">Reference proteome</keyword>
<dbReference type="RefSeq" id="XP_022506467.1">
    <property type="nucleotide sequence ID" value="XM_022661233.1"/>
</dbReference>
<evidence type="ECO:0000256" key="3">
    <source>
        <dbReference type="ARBA" id="ARBA00022692"/>
    </source>
</evidence>
<feature type="transmembrane region" description="Helical" evidence="7">
    <location>
        <begin position="142"/>
        <end position="162"/>
    </location>
</feature>
<evidence type="ECO:0000256" key="1">
    <source>
        <dbReference type="ARBA" id="ARBA00004141"/>
    </source>
</evidence>
<feature type="transmembrane region" description="Helical" evidence="7">
    <location>
        <begin position="431"/>
        <end position="451"/>
    </location>
</feature>
<dbReference type="Proteomes" id="UP000077002">
    <property type="component" value="Unassembled WGS sequence"/>
</dbReference>